<dbReference type="SUPFAM" id="SSF55620">
    <property type="entry name" value="Tetrahydrobiopterin biosynthesis enzymes-like"/>
    <property type="match status" value="1"/>
</dbReference>
<sequence>MMDCIHVSGIRAYGYTGYLPEEQALGQWFEVNAKLWLDISTAAKTEDIKKTVDYRSTIDIVKNLIQDSKFILIERLVEAIANSILQQSEHISQVQVILSKINAPIPDFGGTVSIDVTRSRSLYAVNQ</sequence>
<evidence type="ECO:0000313" key="8">
    <source>
        <dbReference type="EMBL" id="CCH67030.1"/>
    </source>
</evidence>
<dbReference type="EMBL" id="CAIY01000031">
    <property type="protein sequence ID" value="CCH67030.1"/>
    <property type="molecule type" value="Genomic_DNA"/>
</dbReference>
<evidence type="ECO:0000256" key="1">
    <source>
        <dbReference type="ARBA" id="ARBA00001353"/>
    </source>
</evidence>
<dbReference type="InterPro" id="IPR006156">
    <property type="entry name" value="Dihydroneopterin_aldolase"/>
</dbReference>
<dbReference type="GO" id="GO:0005737">
    <property type="term" value="C:cytoplasm"/>
    <property type="evidence" value="ECO:0007669"/>
    <property type="project" value="TreeGrafter"/>
</dbReference>
<dbReference type="GO" id="GO:0004150">
    <property type="term" value="F:dihydroneopterin aldolase activity"/>
    <property type="evidence" value="ECO:0007669"/>
    <property type="project" value="UniProtKB-UniRule"/>
</dbReference>
<dbReference type="GO" id="GO:0046656">
    <property type="term" value="P:folic acid biosynthetic process"/>
    <property type="evidence" value="ECO:0007669"/>
    <property type="project" value="UniProtKB-UniRule"/>
</dbReference>
<dbReference type="Gene3D" id="3.30.1130.10">
    <property type="match status" value="1"/>
</dbReference>
<keyword evidence="9" id="KW-1185">Reference proteome</keyword>
<protein>
    <recommendedName>
        <fullName evidence="6">7,8-dihydroneopterin aldolase</fullName>
        <ecNumber evidence="6">4.1.2.25</ecNumber>
    </recommendedName>
</protein>
<dbReference type="InterPro" id="IPR043133">
    <property type="entry name" value="GTP-CH-I_C/QueF"/>
</dbReference>
<accession>M1X2L4</accession>
<dbReference type="Pfam" id="PF02152">
    <property type="entry name" value="FolB"/>
    <property type="match status" value="1"/>
</dbReference>
<evidence type="ECO:0000259" key="7">
    <source>
        <dbReference type="SMART" id="SM00905"/>
    </source>
</evidence>
<dbReference type="CDD" id="cd00534">
    <property type="entry name" value="DHNA_DHNTPE"/>
    <property type="match status" value="1"/>
</dbReference>
<proteinExistence type="inferred from homology"/>
<dbReference type="STRING" id="1165094.RINTHH_8750"/>
<dbReference type="NCBIfam" id="TIGR00525">
    <property type="entry name" value="folB"/>
    <property type="match status" value="1"/>
</dbReference>
<evidence type="ECO:0000256" key="6">
    <source>
        <dbReference type="RuleBase" id="RU362079"/>
    </source>
</evidence>
<dbReference type="AlphaFoldDB" id="M1X2L4"/>
<evidence type="ECO:0000256" key="2">
    <source>
        <dbReference type="ARBA" id="ARBA00005013"/>
    </source>
</evidence>
<comment type="pathway">
    <text evidence="2 6">Cofactor biosynthesis; tetrahydrofolate biosynthesis; 2-amino-4-hydroxy-6-hydroxymethyl-7,8-dihydropteridine diphosphate from 7,8-dihydroneopterin triphosphate: step 3/4.</text>
</comment>
<dbReference type="InterPro" id="IPR006157">
    <property type="entry name" value="FolB_dom"/>
</dbReference>
<keyword evidence="4 6" id="KW-0289">Folate biosynthesis</keyword>
<organism evidence="8 9">
    <name type="scientific">Richelia intracellularis HH01</name>
    <dbReference type="NCBI Taxonomy" id="1165094"/>
    <lineage>
        <taxon>Bacteria</taxon>
        <taxon>Bacillati</taxon>
        <taxon>Cyanobacteriota</taxon>
        <taxon>Cyanophyceae</taxon>
        <taxon>Nostocales</taxon>
        <taxon>Nostocaceae</taxon>
        <taxon>Richelia</taxon>
    </lineage>
</organism>
<reference evidence="8 9" key="1">
    <citation type="submission" date="2012-05" db="EMBL/GenBank/DDBJ databases">
        <authorList>
            <person name="Hilton J."/>
        </authorList>
    </citation>
    <scope>NUCLEOTIDE SEQUENCE [LARGE SCALE GENOMIC DNA]</scope>
    <source>
        <strain evidence="8 9">HH01</strain>
    </source>
</reference>
<dbReference type="OrthoDB" id="9803748at2"/>
<comment type="caution">
    <text evidence="8">The sequence shown here is derived from an EMBL/GenBank/DDBJ whole genome shotgun (WGS) entry which is preliminary data.</text>
</comment>
<evidence type="ECO:0000313" key="9">
    <source>
        <dbReference type="Proteomes" id="UP000053051"/>
    </source>
</evidence>
<keyword evidence="5 6" id="KW-0456">Lyase</keyword>
<dbReference type="NCBIfam" id="TIGR00526">
    <property type="entry name" value="folB_dom"/>
    <property type="match status" value="1"/>
</dbReference>
<comment type="similarity">
    <text evidence="3 6">Belongs to the DHNA family.</text>
</comment>
<evidence type="ECO:0000256" key="5">
    <source>
        <dbReference type="ARBA" id="ARBA00023239"/>
    </source>
</evidence>
<evidence type="ECO:0000256" key="3">
    <source>
        <dbReference type="ARBA" id="ARBA00005708"/>
    </source>
</evidence>
<dbReference type="SMART" id="SM00905">
    <property type="entry name" value="FolB"/>
    <property type="match status" value="1"/>
</dbReference>
<feature type="domain" description="Dihydroneopterin aldolase/epimerase" evidence="7">
    <location>
        <begin position="5"/>
        <end position="118"/>
    </location>
</feature>
<comment type="function">
    <text evidence="6">Catalyzes the conversion of 7,8-dihydroneopterin to 6-hydroxymethyl-7,8-dihydropterin.</text>
</comment>
<dbReference type="EC" id="4.1.2.25" evidence="6"/>
<dbReference type="Proteomes" id="UP000053051">
    <property type="component" value="Unassembled WGS sequence"/>
</dbReference>
<evidence type="ECO:0000256" key="4">
    <source>
        <dbReference type="ARBA" id="ARBA00022909"/>
    </source>
</evidence>
<dbReference type="PANTHER" id="PTHR42844">
    <property type="entry name" value="DIHYDRONEOPTERIN ALDOLASE 1-RELATED"/>
    <property type="match status" value="1"/>
</dbReference>
<dbReference type="UniPathway" id="UPA00077">
    <property type="reaction ID" value="UER00154"/>
</dbReference>
<dbReference type="PANTHER" id="PTHR42844:SF1">
    <property type="entry name" value="DIHYDRONEOPTERIN ALDOLASE 1-RELATED"/>
    <property type="match status" value="1"/>
</dbReference>
<dbReference type="GO" id="GO:0046654">
    <property type="term" value="P:tetrahydrofolate biosynthetic process"/>
    <property type="evidence" value="ECO:0007669"/>
    <property type="project" value="UniProtKB-UniRule"/>
</dbReference>
<reference evidence="9" key="2">
    <citation type="submission" date="2016-01" db="EMBL/GenBank/DDBJ databases">
        <title>Diatom-associated endosymboitic cyanobacterium lacks core nitrogen metabolism enzymes.</title>
        <authorList>
            <person name="Hilton J.A."/>
            <person name="Foster R.A."/>
            <person name="Tripp H.J."/>
            <person name="Carter B.J."/>
            <person name="Zehr J.P."/>
            <person name="Villareal T.A."/>
        </authorList>
    </citation>
    <scope>NUCLEOTIDE SEQUENCE [LARGE SCALE GENOMIC DNA]</scope>
    <source>
        <strain evidence="9">HH01</strain>
    </source>
</reference>
<gene>
    <name evidence="8" type="ORF">RINTHH_8750</name>
</gene>
<name>M1X2L4_9NOST</name>
<comment type="catalytic activity">
    <reaction evidence="1 6">
        <text>7,8-dihydroneopterin = 6-hydroxymethyl-7,8-dihydropterin + glycolaldehyde</text>
        <dbReference type="Rhea" id="RHEA:10540"/>
        <dbReference type="ChEBI" id="CHEBI:17001"/>
        <dbReference type="ChEBI" id="CHEBI:17071"/>
        <dbReference type="ChEBI" id="CHEBI:44841"/>
        <dbReference type="EC" id="4.1.2.25"/>
    </reaction>
</comment>